<sequence length="301" mass="33967">MLNNYLTPNAALVQDNTTNHAAASSDPSVCRSTQSAGQEGLLGDGIITPAITQPQPPAPRTPYIWSWVCHQCGSAYPLACIRRCLHCSHQYCTVPAAENGDSKNLLRGKRRICTTEFDYNGWAAWGAYRRSRTCAPGAGDYDDTFATWELTTKSRRRYGRSIQSPPVWQRLAKEKREQVSRRKEMMYVQGRHNCSVHCDFPSECLHTVHTALVEGRAFPARERESSSSQLQDEQQEYLEEERSPGLNWKATDELYQQPVDEISAASESSNDSDADYSEGSDSDLDEHEECRVDTDGSWFRR</sequence>
<accession>A0AAN6VL91</accession>
<keyword evidence="3" id="KW-1185">Reference proteome</keyword>
<feature type="compositionally biased region" description="Low complexity" evidence="1">
    <location>
        <begin position="260"/>
        <end position="269"/>
    </location>
</feature>
<evidence type="ECO:0000256" key="1">
    <source>
        <dbReference type="SAM" id="MobiDB-lite"/>
    </source>
</evidence>
<organism evidence="2 3">
    <name type="scientific">Chaetomidium leptoderma</name>
    <dbReference type="NCBI Taxonomy" id="669021"/>
    <lineage>
        <taxon>Eukaryota</taxon>
        <taxon>Fungi</taxon>
        <taxon>Dikarya</taxon>
        <taxon>Ascomycota</taxon>
        <taxon>Pezizomycotina</taxon>
        <taxon>Sordariomycetes</taxon>
        <taxon>Sordariomycetidae</taxon>
        <taxon>Sordariales</taxon>
        <taxon>Chaetomiaceae</taxon>
        <taxon>Chaetomidium</taxon>
    </lineage>
</organism>
<protein>
    <submittedName>
        <fullName evidence="2">Uncharacterized protein</fullName>
    </submittedName>
</protein>
<reference evidence="2" key="1">
    <citation type="journal article" date="2023" name="Mol. Phylogenet. Evol.">
        <title>Genome-scale phylogeny and comparative genomics of the fungal order Sordariales.</title>
        <authorList>
            <person name="Hensen N."/>
            <person name="Bonometti L."/>
            <person name="Westerberg I."/>
            <person name="Brannstrom I.O."/>
            <person name="Guillou S."/>
            <person name="Cros-Aarteil S."/>
            <person name="Calhoun S."/>
            <person name="Haridas S."/>
            <person name="Kuo A."/>
            <person name="Mondo S."/>
            <person name="Pangilinan J."/>
            <person name="Riley R."/>
            <person name="LaButti K."/>
            <person name="Andreopoulos B."/>
            <person name="Lipzen A."/>
            <person name="Chen C."/>
            <person name="Yan M."/>
            <person name="Daum C."/>
            <person name="Ng V."/>
            <person name="Clum A."/>
            <person name="Steindorff A."/>
            <person name="Ohm R.A."/>
            <person name="Martin F."/>
            <person name="Silar P."/>
            <person name="Natvig D.O."/>
            <person name="Lalanne C."/>
            <person name="Gautier V."/>
            <person name="Ament-Velasquez S.L."/>
            <person name="Kruys A."/>
            <person name="Hutchinson M.I."/>
            <person name="Powell A.J."/>
            <person name="Barry K."/>
            <person name="Miller A.N."/>
            <person name="Grigoriev I.V."/>
            <person name="Debuchy R."/>
            <person name="Gladieux P."/>
            <person name="Hiltunen Thoren M."/>
            <person name="Johannesson H."/>
        </authorList>
    </citation>
    <scope>NUCLEOTIDE SEQUENCE</scope>
    <source>
        <strain evidence="2">CBS 538.74</strain>
    </source>
</reference>
<feature type="region of interest" description="Disordered" evidence="1">
    <location>
        <begin position="220"/>
        <end position="301"/>
    </location>
</feature>
<proteinExistence type="predicted"/>
<dbReference type="Proteomes" id="UP001302745">
    <property type="component" value="Unassembled WGS sequence"/>
</dbReference>
<evidence type="ECO:0000313" key="3">
    <source>
        <dbReference type="Proteomes" id="UP001302745"/>
    </source>
</evidence>
<evidence type="ECO:0000313" key="2">
    <source>
        <dbReference type="EMBL" id="KAK4152296.1"/>
    </source>
</evidence>
<dbReference type="EMBL" id="MU856980">
    <property type="protein sequence ID" value="KAK4152296.1"/>
    <property type="molecule type" value="Genomic_DNA"/>
</dbReference>
<gene>
    <name evidence="2" type="ORF">C8A00DRAFT_16382</name>
</gene>
<dbReference type="AlphaFoldDB" id="A0AAN6VL91"/>
<name>A0AAN6VL91_9PEZI</name>
<reference evidence="2" key="2">
    <citation type="submission" date="2023-05" db="EMBL/GenBank/DDBJ databases">
        <authorList>
            <consortium name="Lawrence Berkeley National Laboratory"/>
            <person name="Steindorff A."/>
            <person name="Hensen N."/>
            <person name="Bonometti L."/>
            <person name="Westerberg I."/>
            <person name="Brannstrom I.O."/>
            <person name="Guillou S."/>
            <person name="Cros-Aarteil S."/>
            <person name="Calhoun S."/>
            <person name="Haridas S."/>
            <person name="Kuo A."/>
            <person name="Mondo S."/>
            <person name="Pangilinan J."/>
            <person name="Riley R."/>
            <person name="Labutti K."/>
            <person name="Andreopoulos B."/>
            <person name="Lipzen A."/>
            <person name="Chen C."/>
            <person name="Yanf M."/>
            <person name="Daum C."/>
            <person name="Ng V."/>
            <person name="Clum A."/>
            <person name="Ohm R."/>
            <person name="Martin F."/>
            <person name="Silar P."/>
            <person name="Natvig D."/>
            <person name="Lalanne C."/>
            <person name="Gautier V."/>
            <person name="Ament-Velasquez S.L."/>
            <person name="Kruys A."/>
            <person name="Hutchinson M.I."/>
            <person name="Powell A.J."/>
            <person name="Barry K."/>
            <person name="Miller A.N."/>
            <person name="Grigoriev I.V."/>
            <person name="Debuchy R."/>
            <person name="Gladieux P."/>
            <person name="Thoren M.H."/>
            <person name="Johannesson H."/>
        </authorList>
    </citation>
    <scope>NUCLEOTIDE SEQUENCE</scope>
    <source>
        <strain evidence="2">CBS 538.74</strain>
    </source>
</reference>
<feature type="compositionally biased region" description="Acidic residues" evidence="1">
    <location>
        <begin position="270"/>
        <end position="287"/>
    </location>
</feature>
<comment type="caution">
    <text evidence="2">The sequence shown here is derived from an EMBL/GenBank/DDBJ whole genome shotgun (WGS) entry which is preliminary data.</text>
</comment>